<dbReference type="AlphaFoldDB" id="A0A0K0X7F5"/>
<accession>A0A0K0X7F5</accession>
<dbReference type="STRING" id="134601.AFA91_16870"/>
<dbReference type="Gene3D" id="3.30.559.10">
    <property type="entry name" value="Chloramphenicol acetyltransferase-like domain"/>
    <property type="match status" value="1"/>
</dbReference>
<dbReference type="KEGG" id="mgo:AFA91_16870"/>
<gene>
    <name evidence="1" type="ORF">AFA91_16870</name>
</gene>
<dbReference type="SUPFAM" id="SSF52777">
    <property type="entry name" value="CoA-dependent acyltransferases"/>
    <property type="match status" value="1"/>
</dbReference>
<evidence type="ECO:0008006" key="3">
    <source>
        <dbReference type="Google" id="ProtNLM"/>
    </source>
</evidence>
<evidence type="ECO:0000313" key="2">
    <source>
        <dbReference type="Proteomes" id="UP000062255"/>
    </source>
</evidence>
<evidence type="ECO:0000313" key="1">
    <source>
        <dbReference type="EMBL" id="AKS33302.1"/>
    </source>
</evidence>
<dbReference type="RefSeq" id="WP_412093871.1">
    <property type="nucleotide sequence ID" value="NZ_CP012150.1"/>
</dbReference>
<sequence length="469" mass="50918">MAIQTRPERIRVRALGSAAAAPDYRLSYIDQAGFDMLRATGRHQLMQVVWIYEHAIDMDGLRQFHRDFGYGLAGRRIERSRLPFGRHRWVSCPGPQTELTVATTPRPRAEVGDWADEQVHLPIDPEHGPAWHMSVLPMTDGSTAVSLVASHHIGDGIGGVLTLMEAVAGTRRQFGFPPPQSQTTRRAIATDLRQTARDLPELGRTAGKAVKLLRRRGPELIRSARAGQKSAPPTMSTEPVSVPAVSVFVDLDDWDRCATGLGGNSYSLLAGFGARLGERMNRANADTGAVRLSIALNDRTSLDDPRALAMTFASAEVDPRQCTTDLTGVRATLRRAIETARTTTDETLELLPLIPLVPKRALQGLGGLFFGSPDDLPVYCSNLGDVDPAVARADGTDAEYVVMRGVDQNVTRRDIEQMGGQLVLVSARVNGKISIGVVAYQLAAENSKHRLRELAALALKDFGLAGVID</sequence>
<dbReference type="Proteomes" id="UP000062255">
    <property type="component" value="Chromosome"/>
</dbReference>
<dbReference type="InterPro" id="IPR023213">
    <property type="entry name" value="CAT-like_dom_sf"/>
</dbReference>
<reference evidence="1 2" key="1">
    <citation type="submission" date="2015-07" db="EMBL/GenBank/DDBJ databases">
        <title>Complete genome sequence of Mycobacterium goodii X7B, a facultative thermophilic biodesulfurizing bacterium.</title>
        <authorList>
            <person name="Yu B."/>
            <person name="Li F."/>
            <person name="Xu P."/>
        </authorList>
    </citation>
    <scope>NUCLEOTIDE SEQUENCE [LARGE SCALE GENOMIC DNA]</scope>
    <source>
        <strain evidence="1 2">X7B</strain>
    </source>
</reference>
<name>A0A0K0X7F5_MYCGD</name>
<dbReference type="EMBL" id="CP012150">
    <property type="protein sequence ID" value="AKS33302.1"/>
    <property type="molecule type" value="Genomic_DNA"/>
</dbReference>
<organism evidence="1 2">
    <name type="scientific">Mycolicibacterium goodii</name>
    <name type="common">Mycobacterium goodii</name>
    <dbReference type="NCBI Taxonomy" id="134601"/>
    <lineage>
        <taxon>Bacteria</taxon>
        <taxon>Bacillati</taxon>
        <taxon>Actinomycetota</taxon>
        <taxon>Actinomycetes</taxon>
        <taxon>Mycobacteriales</taxon>
        <taxon>Mycobacteriaceae</taxon>
        <taxon>Mycolicibacterium</taxon>
    </lineage>
</organism>
<proteinExistence type="predicted"/>
<dbReference type="PATRIC" id="fig|134601.6.peg.3504"/>
<protein>
    <recommendedName>
        <fullName evidence="3">Diacylglycerol O-acyltransferase</fullName>
    </recommendedName>
</protein>